<evidence type="ECO:0000313" key="2">
    <source>
        <dbReference type="EMBL" id="CAB0009036.1"/>
    </source>
</evidence>
<evidence type="ECO:0000313" key="4">
    <source>
        <dbReference type="Proteomes" id="UP000479000"/>
    </source>
</evidence>
<evidence type="ECO:0000313" key="3">
    <source>
        <dbReference type="EMBL" id="CAB0009043.1"/>
    </source>
</evidence>
<evidence type="ECO:0000256" key="1">
    <source>
        <dbReference type="SAM" id="MobiDB-lite"/>
    </source>
</evidence>
<dbReference type="EMBL" id="CADCXU010021369">
    <property type="protein sequence ID" value="CAB0009043.1"/>
    <property type="molecule type" value="Genomic_DNA"/>
</dbReference>
<proteinExistence type="predicted"/>
<feature type="region of interest" description="Disordered" evidence="1">
    <location>
        <begin position="14"/>
        <end position="51"/>
    </location>
</feature>
<feature type="non-terminal residue" evidence="2">
    <location>
        <position position="85"/>
    </location>
</feature>
<dbReference type="OrthoDB" id="5987525at2759"/>
<dbReference type="Proteomes" id="UP000479000">
    <property type="component" value="Unassembled WGS sequence"/>
</dbReference>
<gene>
    <name evidence="2" type="ORF">NTEN_LOCUS14223</name>
    <name evidence="3" type="ORF">NTEN_LOCUS14227</name>
</gene>
<organism evidence="2 4">
    <name type="scientific">Nesidiocoris tenuis</name>
    <dbReference type="NCBI Taxonomy" id="355587"/>
    <lineage>
        <taxon>Eukaryota</taxon>
        <taxon>Metazoa</taxon>
        <taxon>Ecdysozoa</taxon>
        <taxon>Arthropoda</taxon>
        <taxon>Hexapoda</taxon>
        <taxon>Insecta</taxon>
        <taxon>Pterygota</taxon>
        <taxon>Neoptera</taxon>
        <taxon>Paraneoptera</taxon>
        <taxon>Hemiptera</taxon>
        <taxon>Heteroptera</taxon>
        <taxon>Panheteroptera</taxon>
        <taxon>Cimicomorpha</taxon>
        <taxon>Miridae</taxon>
        <taxon>Dicyphina</taxon>
        <taxon>Nesidiocoris</taxon>
    </lineage>
</organism>
<feature type="compositionally biased region" description="Low complexity" evidence="1">
    <location>
        <begin position="28"/>
        <end position="40"/>
    </location>
</feature>
<name>A0A6H5GXX4_9HEMI</name>
<protein>
    <submittedName>
        <fullName evidence="2">Uncharacterized protein</fullName>
    </submittedName>
</protein>
<dbReference type="EMBL" id="CADCXU010021347">
    <property type="protein sequence ID" value="CAB0009036.1"/>
    <property type="molecule type" value="Genomic_DNA"/>
</dbReference>
<accession>A0A6H5GXX4</accession>
<reference evidence="2 4" key="1">
    <citation type="submission" date="2020-02" db="EMBL/GenBank/DDBJ databases">
        <authorList>
            <person name="Ferguson B K."/>
        </authorList>
    </citation>
    <scope>NUCLEOTIDE SEQUENCE [LARGE SCALE GENOMIC DNA]</scope>
</reference>
<sequence>MKRLEKQLQILEERTRELEGRNGQQHQTNETSRSTNTTNRQLRNIPPPKPVVIDENIAENLEFFEKSWKRYCVASGLEEFPDSIK</sequence>
<dbReference type="AlphaFoldDB" id="A0A6H5GXX4"/>
<keyword evidence="4" id="KW-1185">Reference proteome</keyword>